<keyword evidence="9" id="KW-0472">Membrane</keyword>
<feature type="disulfide bond" evidence="16">
    <location>
        <begin position="255"/>
        <end position="270"/>
    </location>
</feature>
<dbReference type="EC" id="3.1.3.62" evidence="4"/>
<feature type="signal peptide" evidence="17">
    <location>
        <begin position="1"/>
        <end position="19"/>
    </location>
</feature>
<evidence type="ECO:0000256" key="17">
    <source>
        <dbReference type="SAM" id="SignalP"/>
    </source>
</evidence>
<evidence type="ECO:0000256" key="13">
    <source>
        <dbReference type="ARBA" id="ARBA00043671"/>
    </source>
</evidence>
<dbReference type="GO" id="GO:0034417">
    <property type="term" value="F:bisphosphoglycerate 3-phosphatase activity"/>
    <property type="evidence" value="ECO:0007669"/>
    <property type="project" value="UniProtKB-EC"/>
</dbReference>
<keyword evidence="10" id="KW-0325">Glycoprotein</keyword>
<comment type="catalytic activity">
    <reaction evidence="13">
        <text>1D-myo-inositol 1,2,4,5,6-pentakisphosphate + H2O = 1D-myo-inositol 1,2,5,6-tetrakisphosphate + phosphate</text>
        <dbReference type="Rhea" id="RHEA:77115"/>
        <dbReference type="ChEBI" id="CHEBI:15377"/>
        <dbReference type="ChEBI" id="CHEBI:43474"/>
        <dbReference type="ChEBI" id="CHEBI:57798"/>
        <dbReference type="ChEBI" id="CHEBI:195535"/>
        <dbReference type="EC" id="3.1.3.62"/>
    </reaction>
    <physiologicalReaction direction="left-to-right" evidence="13">
        <dbReference type="Rhea" id="RHEA:77116"/>
    </physiologicalReaction>
</comment>
<dbReference type="KEGG" id="gmw:113511763"/>
<dbReference type="PANTHER" id="PTHR20963">
    <property type="entry name" value="MULTIPLE INOSITOL POLYPHOSPHATE PHOSPHATASE-RELATED"/>
    <property type="match status" value="1"/>
</dbReference>
<evidence type="ECO:0000256" key="15">
    <source>
        <dbReference type="ARBA" id="ARBA00043832"/>
    </source>
</evidence>
<dbReference type="RefSeq" id="XP_026751279.2">
    <property type="nucleotide sequence ID" value="XM_026895478.3"/>
</dbReference>
<gene>
    <name evidence="19" type="primary">LOC113511763</name>
</gene>
<evidence type="ECO:0000256" key="11">
    <source>
        <dbReference type="ARBA" id="ARBA00031642"/>
    </source>
</evidence>
<dbReference type="PANTHER" id="PTHR20963:SF8">
    <property type="entry name" value="MULTIPLE INOSITOL POLYPHOSPHATE PHOSPHATASE 1"/>
    <property type="match status" value="1"/>
</dbReference>
<comment type="catalytic activity">
    <reaction evidence="14">
        <text>1D-myo-inositol hexakisphosphate + H2O = 1D-myo-inositol 1,2,4,5,6-pentakisphosphate + phosphate</text>
        <dbReference type="Rhea" id="RHEA:16989"/>
        <dbReference type="ChEBI" id="CHEBI:15377"/>
        <dbReference type="ChEBI" id="CHEBI:43474"/>
        <dbReference type="ChEBI" id="CHEBI:57798"/>
        <dbReference type="ChEBI" id="CHEBI:58130"/>
        <dbReference type="EC" id="3.1.3.62"/>
    </reaction>
    <physiologicalReaction direction="left-to-right" evidence="14">
        <dbReference type="Rhea" id="RHEA:16990"/>
    </physiologicalReaction>
</comment>
<dbReference type="SUPFAM" id="SSF53254">
    <property type="entry name" value="Phosphoglycerate mutase-like"/>
    <property type="match status" value="1"/>
</dbReference>
<proteinExistence type="inferred from homology"/>
<evidence type="ECO:0000256" key="6">
    <source>
        <dbReference type="ARBA" id="ARBA00022475"/>
    </source>
</evidence>
<comment type="catalytic activity">
    <reaction evidence="12">
        <text>1D-myo-inositol 1,2,5,6-tetrakisphosphate + H2O = 1D-myo-inositol 1,2,6-trisphosphate + phosphate</text>
        <dbReference type="Rhea" id="RHEA:77119"/>
        <dbReference type="ChEBI" id="CHEBI:15377"/>
        <dbReference type="ChEBI" id="CHEBI:43474"/>
        <dbReference type="ChEBI" id="CHEBI:195535"/>
        <dbReference type="ChEBI" id="CHEBI:195537"/>
        <dbReference type="EC" id="3.1.3.62"/>
    </reaction>
    <physiologicalReaction direction="left-to-right" evidence="12">
        <dbReference type="Rhea" id="RHEA:77120"/>
    </physiologicalReaction>
</comment>
<evidence type="ECO:0000256" key="10">
    <source>
        <dbReference type="ARBA" id="ARBA00023180"/>
    </source>
</evidence>
<name>A0A6J1WDG8_GALME</name>
<dbReference type="GO" id="GO:0003993">
    <property type="term" value="F:acid phosphatase activity"/>
    <property type="evidence" value="ECO:0007669"/>
    <property type="project" value="TreeGrafter"/>
</dbReference>
<feature type="chain" id="PRO_5046963931" description="Multiple inositol polyphosphate phosphatase 1" evidence="17">
    <location>
        <begin position="20"/>
        <end position="430"/>
    </location>
</feature>
<feature type="disulfide bond" evidence="16">
    <location>
        <begin position="200"/>
        <end position="429"/>
    </location>
</feature>
<evidence type="ECO:0000256" key="3">
    <source>
        <dbReference type="ARBA" id="ARBA00012976"/>
    </source>
</evidence>
<sequence length="430" mass="49177">MKQIVSIFFISNYLEFAIASICLWNSGCPYNYFSTKTPYSVVRGDIRDSLIKVHGCEPYSIWGLFRHGKTNPRDDIAKNMEKVINIRDDILVSQKKGNCSLCAQDIDNLRSWTKENNIFNSPYGLTHNGFKEMAAISNRLKQAFPKLLSDLNNGSYIFRPAGSQEIIDSAVGFIDGLENKKIIIQKPKISFDVMTPYAACEKYQMEIKNKSSLSVEASKYQKSSDYLMMKDRIQRRTGLDYTLSDEDIMSVYDLCRYTSTGFGSLPSPWCALYTTDDLQILEYVKDLNNYYYDGYGRAINERLGQIPLADLLAKFREAKDGQGTKVVAYFGHSKVLSMLYTALGAFKDKQLTGSHRNDNRNWRSSKLTAFSANFIAVLNRCTKDGAEDFNVVFYRNEEPLRSICEQGICTWQEFEDKLKRHIDDPTDLCE</sequence>
<keyword evidence="18" id="KW-1185">Reference proteome</keyword>
<evidence type="ECO:0000256" key="4">
    <source>
        <dbReference type="ARBA" id="ARBA00013040"/>
    </source>
</evidence>
<evidence type="ECO:0000256" key="5">
    <source>
        <dbReference type="ARBA" id="ARBA00018097"/>
    </source>
</evidence>
<accession>A0A6J1WDG8</accession>
<dbReference type="InterPro" id="IPR029033">
    <property type="entry name" value="His_PPase_superfam"/>
</dbReference>
<evidence type="ECO:0000256" key="2">
    <source>
        <dbReference type="ARBA" id="ARBA00008422"/>
    </source>
</evidence>
<comment type="subcellular location">
    <subcellularLocation>
        <location evidence="1">Cell membrane</location>
    </subcellularLocation>
</comment>
<keyword evidence="8" id="KW-0378">Hydrolase</keyword>
<comment type="similarity">
    <text evidence="2">Belongs to the histidine acid phosphatase family. MINPP1 subfamily.</text>
</comment>
<dbReference type="InParanoid" id="A0A6J1WDG8"/>
<keyword evidence="16" id="KW-1015">Disulfide bond</keyword>
<reference evidence="19" key="1">
    <citation type="submission" date="2025-08" db="UniProtKB">
        <authorList>
            <consortium name="RefSeq"/>
        </authorList>
    </citation>
    <scope>IDENTIFICATION</scope>
    <source>
        <tissue evidence="19">Whole larvae</tissue>
    </source>
</reference>
<dbReference type="GO" id="GO:0052745">
    <property type="term" value="F:inositol phosphate phosphatase activity"/>
    <property type="evidence" value="ECO:0007669"/>
    <property type="project" value="TreeGrafter"/>
</dbReference>
<evidence type="ECO:0000256" key="7">
    <source>
        <dbReference type="ARBA" id="ARBA00022729"/>
    </source>
</evidence>
<dbReference type="GO" id="GO:0005886">
    <property type="term" value="C:plasma membrane"/>
    <property type="evidence" value="ECO:0007669"/>
    <property type="project" value="UniProtKB-SubCell"/>
</dbReference>
<dbReference type="Pfam" id="PF00328">
    <property type="entry name" value="His_Phos_2"/>
    <property type="match status" value="1"/>
</dbReference>
<evidence type="ECO:0000313" key="18">
    <source>
        <dbReference type="Proteomes" id="UP001652740"/>
    </source>
</evidence>
<evidence type="ECO:0000313" key="19">
    <source>
        <dbReference type="RefSeq" id="XP_026751279.2"/>
    </source>
</evidence>
<evidence type="ECO:0000256" key="14">
    <source>
        <dbReference type="ARBA" id="ARBA00043691"/>
    </source>
</evidence>
<dbReference type="GeneID" id="113511763"/>
<keyword evidence="6" id="KW-1003">Cell membrane</keyword>
<dbReference type="Proteomes" id="UP001652740">
    <property type="component" value="Unplaced"/>
</dbReference>
<evidence type="ECO:0000256" key="8">
    <source>
        <dbReference type="ARBA" id="ARBA00022801"/>
    </source>
</evidence>
<feature type="disulfide bond" evidence="16">
    <location>
        <begin position="56"/>
        <end position="381"/>
    </location>
</feature>
<evidence type="ECO:0000256" key="9">
    <source>
        <dbReference type="ARBA" id="ARBA00023136"/>
    </source>
</evidence>
<dbReference type="CDD" id="cd07061">
    <property type="entry name" value="HP_HAP_like"/>
    <property type="match status" value="1"/>
</dbReference>
<dbReference type="EC" id="3.1.3.80" evidence="3"/>
<dbReference type="Gene3D" id="3.40.50.1240">
    <property type="entry name" value="Phosphoglycerate mutase-like"/>
    <property type="match status" value="1"/>
</dbReference>
<evidence type="ECO:0000256" key="12">
    <source>
        <dbReference type="ARBA" id="ARBA00043668"/>
    </source>
</evidence>
<evidence type="ECO:0000256" key="1">
    <source>
        <dbReference type="ARBA" id="ARBA00004236"/>
    </source>
</evidence>
<dbReference type="InterPro" id="IPR000560">
    <property type="entry name" value="His_Pase_clade-2"/>
</dbReference>
<dbReference type="InterPro" id="IPR016274">
    <property type="entry name" value="Histidine_acid_Pase_euk"/>
</dbReference>
<keyword evidence="7 17" id="KW-0732">Signal</keyword>
<feature type="disulfide bond" evidence="16">
    <location>
        <begin position="404"/>
        <end position="409"/>
    </location>
</feature>
<dbReference type="AlphaFoldDB" id="A0A6J1WDG8"/>
<organism evidence="18 19">
    <name type="scientific">Galleria mellonella</name>
    <name type="common">Greater wax moth</name>
    <dbReference type="NCBI Taxonomy" id="7137"/>
    <lineage>
        <taxon>Eukaryota</taxon>
        <taxon>Metazoa</taxon>
        <taxon>Ecdysozoa</taxon>
        <taxon>Arthropoda</taxon>
        <taxon>Hexapoda</taxon>
        <taxon>Insecta</taxon>
        <taxon>Pterygota</taxon>
        <taxon>Neoptera</taxon>
        <taxon>Endopterygota</taxon>
        <taxon>Lepidoptera</taxon>
        <taxon>Glossata</taxon>
        <taxon>Ditrysia</taxon>
        <taxon>Pyraloidea</taxon>
        <taxon>Pyralidae</taxon>
        <taxon>Galleriinae</taxon>
        <taxon>Galleria</taxon>
    </lineage>
</organism>
<protein>
    <recommendedName>
        <fullName evidence="5">Multiple inositol polyphosphate phosphatase 1</fullName>
        <ecNumber evidence="4">3.1.3.62</ecNumber>
        <ecNumber evidence="3">3.1.3.80</ecNumber>
    </recommendedName>
    <alternativeName>
        <fullName evidence="11">2,3-bisphosphoglycerate 3-phosphatase</fullName>
    </alternativeName>
</protein>
<comment type="catalytic activity">
    <reaction evidence="15">
        <text>(2R)-2,3-bisphosphoglycerate + H2O = (2R)-2-phosphoglycerate + phosphate</text>
        <dbReference type="Rhea" id="RHEA:27381"/>
        <dbReference type="ChEBI" id="CHEBI:15377"/>
        <dbReference type="ChEBI" id="CHEBI:43474"/>
        <dbReference type="ChEBI" id="CHEBI:58248"/>
        <dbReference type="ChEBI" id="CHEBI:58289"/>
        <dbReference type="EC" id="3.1.3.80"/>
    </reaction>
    <physiologicalReaction direction="left-to-right" evidence="15">
        <dbReference type="Rhea" id="RHEA:27382"/>
    </physiologicalReaction>
</comment>
<dbReference type="PIRSF" id="PIRSF000894">
    <property type="entry name" value="Acid_phosphatase"/>
    <property type="match status" value="1"/>
</dbReference>
<evidence type="ECO:0000256" key="16">
    <source>
        <dbReference type="PIRSR" id="PIRSR000894-2"/>
    </source>
</evidence>